<dbReference type="EMBL" id="BKCJ010295951">
    <property type="protein sequence ID" value="GEZ57698.1"/>
    <property type="molecule type" value="Genomic_DNA"/>
</dbReference>
<evidence type="ECO:0000313" key="1">
    <source>
        <dbReference type="EMBL" id="GEZ57698.1"/>
    </source>
</evidence>
<gene>
    <name evidence="1" type="ORF">Tci_529671</name>
</gene>
<sequence length="169" mass="19607">LFTMKRVGNTTSLLFRSILTLNSILRPLHLFHVVTSLKHQWLLWSCDFLIDGDVSSQYSSWQRNPTKQVLGTRNKRYYDAAMINMNGCEVEEKVVESNFVQIGFRRSNVHRPIVKETGNTLKYVRCYNLKRADILGVHPSQRQIRIGHRERSHSVNCIQMEAALESFGL</sequence>
<comment type="caution">
    <text evidence="1">The sequence shown here is derived from an EMBL/GenBank/DDBJ whole genome shotgun (WGS) entry which is preliminary data.</text>
</comment>
<name>A0A699IFP7_TANCI</name>
<proteinExistence type="predicted"/>
<feature type="non-terminal residue" evidence="1">
    <location>
        <position position="1"/>
    </location>
</feature>
<protein>
    <submittedName>
        <fullName evidence="1">Uncharacterized protein</fullName>
    </submittedName>
</protein>
<reference evidence="1" key="1">
    <citation type="journal article" date="2019" name="Sci. Rep.">
        <title>Draft genome of Tanacetum cinerariifolium, the natural source of mosquito coil.</title>
        <authorList>
            <person name="Yamashiro T."/>
            <person name="Shiraishi A."/>
            <person name="Satake H."/>
            <person name="Nakayama K."/>
        </authorList>
    </citation>
    <scope>NUCLEOTIDE SEQUENCE</scope>
</reference>
<accession>A0A699IFP7</accession>
<organism evidence="1">
    <name type="scientific">Tanacetum cinerariifolium</name>
    <name type="common">Dalmatian daisy</name>
    <name type="synonym">Chrysanthemum cinerariifolium</name>
    <dbReference type="NCBI Taxonomy" id="118510"/>
    <lineage>
        <taxon>Eukaryota</taxon>
        <taxon>Viridiplantae</taxon>
        <taxon>Streptophyta</taxon>
        <taxon>Embryophyta</taxon>
        <taxon>Tracheophyta</taxon>
        <taxon>Spermatophyta</taxon>
        <taxon>Magnoliopsida</taxon>
        <taxon>eudicotyledons</taxon>
        <taxon>Gunneridae</taxon>
        <taxon>Pentapetalae</taxon>
        <taxon>asterids</taxon>
        <taxon>campanulids</taxon>
        <taxon>Asterales</taxon>
        <taxon>Asteraceae</taxon>
        <taxon>Asteroideae</taxon>
        <taxon>Anthemideae</taxon>
        <taxon>Anthemidinae</taxon>
        <taxon>Tanacetum</taxon>
    </lineage>
</organism>
<dbReference type="AlphaFoldDB" id="A0A699IFP7"/>